<gene>
    <name evidence="2" type="ORF">E2C01_035415</name>
</gene>
<dbReference type="EMBL" id="VSRR010005192">
    <property type="protein sequence ID" value="MPC41810.1"/>
    <property type="molecule type" value="Genomic_DNA"/>
</dbReference>
<evidence type="ECO:0000313" key="2">
    <source>
        <dbReference type="EMBL" id="MPC41810.1"/>
    </source>
</evidence>
<protein>
    <submittedName>
        <fullName evidence="2">Uncharacterized protein</fullName>
    </submittedName>
</protein>
<comment type="caution">
    <text evidence="2">The sequence shown here is derived from an EMBL/GenBank/DDBJ whole genome shotgun (WGS) entry which is preliminary data.</text>
</comment>
<feature type="region of interest" description="Disordered" evidence="1">
    <location>
        <begin position="305"/>
        <end position="327"/>
    </location>
</feature>
<dbReference type="AlphaFoldDB" id="A0A5B7F349"/>
<accession>A0A5B7F349</accession>
<sequence>MGRAGRTPGHPWSSCFTSSDIRPARVLLDIRVGLEVGPQVAAVREATVTLRALEGLLPRVGPDVSLQQPGPRESLATELTLAGQRVRADVHLEGSKARVHLLAVLACERPPGVLEAVELSVLGKPSHGGVAAAAVWTSEALPAPLLLCLGAALAAAGSCLARRRHGPPSGACRRGCGVVAGGGRSLGSLEGRRQPIYAQGQVGMVVPRTDADAAFPQHMTQWVPGRGWGVGTGPVAACSRHPRHLQNTRGQHLLWAPRTGVHSSSTCQQDAREGLYLTFGGVKHVVEERQGPLLGRSRYLFLPGGCHGGQRDDEGRAAGMSGAPRRD</sequence>
<reference evidence="2 3" key="1">
    <citation type="submission" date="2019-05" db="EMBL/GenBank/DDBJ databases">
        <title>Another draft genome of Portunus trituberculatus and its Hox gene families provides insights of decapod evolution.</title>
        <authorList>
            <person name="Jeong J.-H."/>
            <person name="Song I."/>
            <person name="Kim S."/>
            <person name="Choi T."/>
            <person name="Kim D."/>
            <person name="Ryu S."/>
            <person name="Kim W."/>
        </authorList>
    </citation>
    <scope>NUCLEOTIDE SEQUENCE [LARGE SCALE GENOMIC DNA]</scope>
    <source>
        <tissue evidence="2">Muscle</tissue>
    </source>
</reference>
<dbReference type="Proteomes" id="UP000324222">
    <property type="component" value="Unassembled WGS sequence"/>
</dbReference>
<organism evidence="2 3">
    <name type="scientific">Portunus trituberculatus</name>
    <name type="common">Swimming crab</name>
    <name type="synonym">Neptunus trituberculatus</name>
    <dbReference type="NCBI Taxonomy" id="210409"/>
    <lineage>
        <taxon>Eukaryota</taxon>
        <taxon>Metazoa</taxon>
        <taxon>Ecdysozoa</taxon>
        <taxon>Arthropoda</taxon>
        <taxon>Crustacea</taxon>
        <taxon>Multicrustacea</taxon>
        <taxon>Malacostraca</taxon>
        <taxon>Eumalacostraca</taxon>
        <taxon>Eucarida</taxon>
        <taxon>Decapoda</taxon>
        <taxon>Pleocyemata</taxon>
        <taxon>Brachyura</taxon>
        <taxon>Eubrachyura</taxon>
        <taxon>Portunoidea</taxon>
        <taxon>Portunidae</taxon>
        <taxon>Portuninae</taxon>
        <taxon>Portunus</taxon>
    </lineage>
</organism>
<name>A0A5B7F349_PORTR</name>
<evidence type="ECO:0000313" key="3">
    <source>
        <dbReference type="Proteomes" id="UP000324222"/>
    </source>
</evidence>
<proteinExistence type="predicted"/>
<evidence type="ECO:0000256" key="1">
    <source>
        <dbReference type="SAM" id="MobiDB-lite"/>
    </source>
</evidence>
<keyword evidence="3" id="KW-1185">Reference proteome</keyword>